<feature type="compositionally biased region" description="Basic and acidic residues" evidence="6">
    <location>
        <begin position="319"/>
        <end position="333"/>
    </location>
</feature>
<evidence type="ECO:0000313" key="9">
    <source>
        <dbReference type="EMBL" id="PSS22872.1"/>
    </source>
</evidence>
<evidence type="ECO:0000256" key="2">
    <source>
        <dbReference type="ARBA" id="ARBA00023002"/>
    </source>
</evidence>
<feature type="region of interest" description="Disordered" evidence="6">
    <location>
        <begin position="315"/>
        <end position="334"/>
    </location>
</feature>
<accession>A0A2T3B7Q9</accession>
<dbReference type="EC" id="1.1.1.179" evidence="3"/>
<dbReference type="STRING" id="857342.A0A2T3B7Q9"/>
<keyword evidence="10" id="KW-1185">Reference proteome</keyword>
<dbReference type="GeneID" id="36569715"/>
<dbReference type="GO" id="GO:0000166">
    <property type="term" value="F:nucleotide binding"/>
    <property type="evidence" value="ECO:0007669"/>
    <property type="project" value="InterPro"/>
</dbReference>
<dbReference type="InterPro" id="IPR036291">
    <property type="entry name" value="NAD(P)-bd_dom_sf"/>
</dbReference>
<feature type="domain" description="GFO/IDH/MocA-like oxidoreductase" evidence="8">
    <location>
        <begin position="149"/>
        <end position="287"/>
    </location>
</feature>
<evidence type="ECO:0000256" key="3">
    <source>
        <dbReference type="ARBA" id="ARBA00038984"/>
    </source>
</evidence>
<dbReference type="Pfam" id="PF01408">
    <property type="entry name" value="GFO_IDH_MocA"/>
    <property type="match status" value="1"/>
</dbReference>
<evidence type="ECO:0000259" key="7">
    <source>
        <dbReference type="Pfam" id="PF01408"/>
    </source>
</evidence>
<name>A0A2T3B7Q9_AMORE</name>
<evidence type="ECO:0000256" key="1">
    <source>
        <dbReference type="ARBA" id="ARBA00010928"/>
    </source>
</evidence>
<dbReference type="GO" id="GO:0047837">
    <property type="term" value="F:D-xylose 1-dehydrogenase (NADP+) activity"/>
    <property type="evidence" value="ECO:0007669"/>
    <property type="project" value="UniProtKB-EC"/>
</dbReference>
<proteinExistence type="inferred from homology"/>
<dbReference type="InParanoid" id="A0A2T3B7Q9"/>
<gene>
    <name evidence="9" type="ORF">M430DRAFT_116486</name>
</gene>
<dbReference type="Proteomes" id="UP000241818">
    <property type="component" value="Unassembled WGS sequence"/>
</dbReference>
<dbReference type="RefSeq" id="XP_024722918.1">
    <property type="nucleotide sequence ID" value="XM_024861634.1"/>
</dbReference>
<evidence type="ECO:0000256" key="6">
    <source>
        <dbReference type="SAM" id="MobiDB-lite"/>
    </source>
</evidence>
<evidence type="ECO:0000259" key="8">
    <source>
        <dbReference type="Pfam" id="PF22725"/>
    </source>
</evidence>
<sequence>MASKPYTVRWGILATGGIAQTFTRDLLTNPAVRNVHDVQHIVAAAASSSSASRASAFLKEVQAPSTAKAYGSYAELVKDPDVDVIYVATPHSHHFQNTMLCLEAGKHVLCEKAFTVNAAQAKKLVETAKAKNLFLMEAVWTRYFPLSIKIRELVTSGAIGKVHRVFSDLSFGEATEDGGLTFSDDHRMVNKDLAGGALLDLGIYSLTWVFQILYHCQPTPREAPRVLAAMNKYKTDADEMTSMILQWKENQSMGIATTNMRVATQPDGMGSHTSGPAVRIQGTKGEIQVMGPIFRPTHFRVIKAGQRGEVEEVPCPIPRDTERQGEKGHETEGWGHGMFWEADEVARCLRDGKLQSETLGWDESILIMETMDEVRKQGDLTYPELIETTVYDPKSPLNGKA</sequence>
<dbReference type="SUPFAM" id="SSF55347">
    <property type="entry name" value="Glyceraldehyde-3-phosphate dehydrogenase-like, C-terminal domain"/>
    <property type="match status" value="1"/>
</dbReference>
<dbReference type="InterPro" id="IPR055170">
    <property type="entry name" value="GFO_IDH_MocA-like_dom"/>
</dbReference>
<dbReference type="InterPro" id="IPR000683">
    <property type="entry name" value="Gfo/Idh/MocA-like_OxRdtase_N"/>
</dbReference>
<protein>
    <recommendedName>
        <fullName evidence="3">D-xylose 1-dehydrogenase (NADP(+), D-xylono-1,5-lactone-forming)</fullName>
        <ecNumber evidence="3">1.1.1.179</ecNumber>
    </recommendedName>
    <alternativeName>
        <fullName evidence="4">D-xylose-NADP dehydrogenase</fullName>
    </alternativeName>
</protein>
<organism evidence="9 10">
    <name type="scientific">Amorphotheca resinae ATCC 22711</name>
    <dbReference type="NCBI Taxonomy" id="857342"/>
    <lineage>
        <taxon>Eukaryota</taxon>
        <taxon>Fungi</taxon>
        <taxon>Dikarya</taxon>
        <taxon>Ascomycota</taxon>
        <taxon>Pezizomycotina</taxon>
        <taxon>Leotiomycetes</taxon>
        <taxon>Helotiales</taxon>
        <taxon>Amorphothecaceae</taxon>
        <taxon>Amorphotheca</taxon>
    </lineage>
</organism>
<dbReference type="InterPro" id="IPR050984">
    <property type="entry name" value="Gfo/Idh/MocA_domain"/>
</dbReference>
<dbReference type="EMBL" id="KZ679008">
    <property type="protein sequence ID" value="PSS22872.1"/>
    <property type="molecule type" value="Genomic_DNA"/>
</dbReference>
<dbReference type="OrthoDB" id="2129491at2759"/>
<reference evidence="9 10" key="1">
    <citation type="journal article" date="2018" name="New Phytol.">
        <title>Comparative genomics and transcriptomics depict ericoid mycorrhizal fungi as versatile saprotrophs and plant mutualists.</title>
        <authorList>
            <person name="Martino E."/>
            <person name="Morin E."/>
            <person name="Grelet G.A."/>
            <person name="Kuo A."/>
            <person name="Kohler A."/>
            <person name="Daghino S."/>
            <person name="Barry K.W."/>
            <person name="Cichocki N."/>
            <person name="Clum A."/>
            <person name="Dockter R.B."/>
            <person name="Hainaut M."/>
            <person name="Kuo R.C."/>
            <person name="LaButti K."/>
            <person name="Lindahl B.D."/>
            <person name="Lindquist E.A."/>
            <person name="Lipzen A."/>
            <person name="Khouja H.R."/>
            <person name="Magnuson J."/>
            <person name="Murat C."/>
            <person name="Ohm R.A."/>
            <person name="Singer S.W."/>
            <person name="Spatafora J.W."/>
            <person name="Wang M."/>
            <person name="Veneault-Fourrey C."/>
            <person name="Henrissat B."/>
            <person name="Grigoriev I.V."/>
            <person name="Martin F.M."/>
            <person name="Perotto S."/>
        </authorList>
    </citation>
    <scope>NUCLEOTIDE SEQUENCE [LARGE SCALE GENOMIC DNA]</scope>
    <source>
        <strain evidence="9 10">ATCC 22711</strain>
    </source>
</reference>
<dbReference type="Gene3D" id="3.40.50.720">
    <property type="entry name" value="NAD(P)-binding Rossmann-like Domain"/>
    <property type="match status" value="1"/>
</dbReference>
<dbReference type="Gene3D" id="3.30.360.10">
    <property type="entry name" value="Dihydrodipicolinate Reductase, domain 2"/>
    <property type="match status" value="1"/>
</dbReference>
<dbReference type="AlphaFoldDB" id="A0A2T3B7Q9"/>
<dbReference type="Pfam" id="PF22725">
    <property type="entry name" value="GFO_IDH_MocA_C3"/>
    <property type="match status" value="1"/>
</dbReference>
<dbReference type="SUPFAM" id="SSF51735">
    <property type="entry name" value="NAD(P)-binding Rossmann-fold domains"/>
    <property type="match status" value="1"/>
</dbReference>
<comment type="catalytic activity">
    <reaction evidence="5">
        <text>D-xylose + NADP(+) = D-xylono-1,5-lactone + NADPH + H(+)</text>
        <dbReference type="Rhea" id="RHEA:22000"/>
        <dbReference type="ChEBI" id="CHEBI:15378"/>
        <dbReference type="ChEBI" id="CHEBI:15867"/>
        <dbReference type="ChEBI" id="CHEBI:53455"/>
        <dbReference type="ChEBI" id="CHEBI:57783"/>
        <dbReference type="ChEBI" id="CHEBI:58349"/>
        <dbReference type="EC" id="1.1.1.179"/>
    </reaction>
</comment>
<dbReference type="PANTHER" id="PTHR22604">
    <property type="entry name" value="OXIDOREDUCTASES"/>
    <property type="match status" value="1"/>
</dbReference>
<feature type="domain" description="Gfo/Idh/MocA-like oxidoreductase N-terminal" evidence="7">
    <location>
        <begin position="9"/>
        <end position="136"/>
    </location>
</feature>
<keyword evidence="2" id="KW-0560">Oxidoreductase</keyword>
<evidence type="ECO:0000313" key="10">
    <source>
        <dbReference type="Proteomes" id="UP000241818"/>
    </source>
</evidence>
<comment type="similarity">
    <text evidence="1">Belongs to the Gfo/Idh/MocA family.</text>
</comment>
<evidence type="ECO:0000256" key="4">
    <source>
        <dbReference type="ARBA" id="ARBA00042988"/>
    </source>
</evidence>
<evidence type="ECO:0000256" key="5">
    <source>
        <dbReference type="ARBA" id="ARBA00049233"/>
    </source>
</evidence>
<dbReference type="PANTHER" id="PTHR22604:SF115">
    <property type="entry name" value="DIHYDRODIOL DEHYDROGENASE, PUTATIVE (AFU_ORTHOLOGUE AFUA_1G07520)-RELATED"/>
    <property type="match status" value="1"/>
</dbReference>